<dbReference type="STRING" id="1164594.SAMN05216204_12268"/>
<dbReference type="PANTHER" id="PTHR33361">
    <property type="entry name" value="GLR0591 PROTEIN"/>
    <property type="match status" value="1"/>
</dbReference>
<protein>
    <submittedName>
        <fullName evidence="2">Uncharacterized conserved protein, DUF885 familyt</fullName>
    </submittedName>
</protein>
<dbReference type="Proteomes" id="UP000198639">
    <property type="component" value="Unassembled WGS sequence"/>
</dbReference>
<feature type="signal peptide" evidence="1">
    <location>
        <begin position="1"/>
        <end position="25"/>
    </location>
</feature>
<feature type="chain" id="PRO_5011532121" evidence="1">
    <location>
        <begin position="26"/>
        <end position="603"/>
    </location>
</feature>
<name>A0A1I1RGY2_9BURK</name>
<dbReference type="OrthoDB" id="9760040at2"/>
<organism evidence="2 3">
    <name type="scientific">Massilia yuzhufengensis</name>
    <dbReference type="NCBI Taxonomy" id="1164594"/>
    <lineage>
        <taxon>Bacteria</taxon>
        <taxon>Pseudomonadati</taxon>
        <taxon>Pseudomonadota</taxon>
        <taxon>Betaproteobacteria</taxon>
        <taxon>Burkholderiales</taxon>
        <taxon>Oxalobacteraceae</taxon>
        <taxon>Telluria group</taxon>
        <taxon>Massilia</taxon>
    </lineage>
</organism>
<proteinExistence type="predicted"/>
<accession>A0A1I1RGY2</accession>
<keyword evidence="3" id="KW-1185">Reference proteome</keyword>
<dbReference type="PANTHER" id="PTHR33361:SF16">
    <property type="entry name" value="DUF885 DOMAIN-CONTAINING PROTEIN"/>
    <property type="match status" value="1"/>
</dbReference>
<dbReference type="Pfam" id="PF05960">
    <property type="entry name" value="DUF885"/>
    <property type="match status" value="1"/>
</dbReference>
<dbReference type="EMBL" id="FOLD01000022">
    <property type="protein sequence ID" value="SFD33571.1"/>
    <property type="molecule type" value="Genomic_DNA"/>
</dbReference>
<dbReference type="InterPro" id="IPR010281">
    <property type="entry name" value="DUF885"/>
</dbReference>
<evidence type="ECO:0000256" key="1">
    <source>
        <dbReference type="SAM" id="SignalP"/>
    </source>
</evidence>
<dbReference type="AlphaFoldDB" id="A0A1I1RGY2"/>
<evidence type="ECO:0000313" key="3">
    <source>
        <dbReference type="Proteomes" id="UP000198639"/>
    </source>
</evidence>
<gene>
    <name evidence="2" type="ORF">SAMN05216204_12268</name>
</gene>
<dbReference type="RefSeq" id="WP_091875815.1">
    <property type="nucleotide sequence ID" value="NZ_FOLD01000022.1"/>
</dbReference>
<reference evidence="3" key="1">
    <citation type="submission" date="2016-10" db="EMBL/GenBank/DDBJ databases">
        <authorList>
            <person name="Varghese N."/>
            <person name="Submissions S."/>
        </authorList>
    </citation>
    <scope>NUCLEOTIDE SEQUENCE [LARGE SCALE GENOMIC DNA]</scope>
    <source>
        <strain evidence="3">CGMCC 1.12041</strain>
    </source>
</reference>
<evidence type="ECO:0000313" key="2">
    <source>
        <dbReference type="EMBL" id="SFD33571.1"/>
    </source>
</evidence>
<keyword evidence="1" id="KW-0732">Signal</keyword>
<sequence>MKLAVMSKAIGAATLAFAIVAPVQAATKAATAIQAQAAPAMQLKRLADDYYMSKARFDPTYASFFGDTRFDDQIGMSIGPAERARRQADFRQFAQRLRAIDPSKLERDDRISYKILDHEFKAGLENLRFPDHLLPIDQMMFTMPMLLANLANGKSFQSIETPAQYRAFLSRIKQLTPWIDQAIANMREGVKTGIVLPKSLIVAALPQYQALISKTAGASPFYAAIPALPAGLADADKRRLAADYAAEIDQRLNPALARLVRFLEQDYLPAGRATSGIGALPNGAAWYRAKVADNTTTTLAPEAIHAIGLAEVARIQALLAAVGPKLGYDGPAAGLPKWVGEQPRYKPFKDDQEILDAYRKLDTVLSARLPAFFTLVPRAALEQRLEPELTRATASDHYTGPSIDGKRPGIFWSVVNGASTYDSTKMTSLYMHEGRPGHHFQIALQLEKSLPDFRRFGGNNAYIEGWALYAETLGVEMGVFDDPAQYFGHLNSELLRAARLVVDTGLHAKGWSREQAIAYLRETNGYSEAVARNAIERYMAWPGQALGYKVGALKIAELRQRASAALGPKFDLPSFHAVVLGDGTLPLAVLEENVDRWIAASKK</sequence>